<sequence length="195" mass="21245">MGTSLTVAPANSLVYRVPMTSLRLVMNNEMVGRRLGIDYEDDSVRDVWASGYTDQSCLDLSERLGWLDDLATMADELPESSADLLRKKLAQRTQSSSCGNGNDTKKLSDNIEDQQFLEKSLRAVSNLAPRISPDSSLERGLVRAVAAPQVVRPRLALELLGADSDDVAGLVRRARRVSIDARASGHGHVLLARVA</sequence>
<evidence type="ECO:0000313" key="1">
    <source>
        <dbReference type="EMBL" id="EJK61441.1"/>
    </source>
</evidence>
<keyword evidence="2" id="KW-1185">Reference proteome</keyword>
<dbReference type="AlphaFoldDB" id="K0SKB2"/>
<accession>K0SKB2</accession>
<dbReference type="EMBL" id="AGNL01019991">
    <property type="protein sequence ID" value="EJK61441.1"/>
    <property type="molecule type" value="Genomic_DNA"/>
</dbReference>
<organism evidence="1 2">
    <name type="scientific">Thalassiosira oceanica</name>
    <name type="common">Marine diatom</name>
    <dbReference type="NCBI Taxonomy" id="159749"/>
    <lineage>
        <taxon>Eukaryota</taxon>
        <taxon>Sar</taxon>
        <taxon>Stramenopiles</taxon>
        <taxon>Ochrophyta</taxon>
        <taxon>Bacillariophyta</taxon>
        <taxon>Coscinodiscophyceae</taxon>
        <taxon>Thalassiosirophycidae</taxon>
        <taxon>Thalassiosirales</taxon>
        <taxon>Thalassiosiraceae</taxon>
        <taxon>Thalassiosira</taxon>
    </lineage>
</organism>
<evidence type="ECO:0000313" key="2">
    <source>
        <dbReference type="Proteomes" id="UP000266841"/>
    </source>
</evidence>
<dbReference type="Gene3D" id="3.40.50.1220">
    <property type="entry name" value="TPP-binding domain"/>
    <property type="match status" value="1"/>
</dbReference>
<gene>
    <name evidence="1" type="ORF">THAOC_18072</name>
</gene>
<reference evidence="1 2" key="1">
    <citation type="journal article" date="2012" name="Genome Biol.">
        <title>Genome and low-iron response of an oceanic diatom adapted to chronic iron limitation.</title>
        <authorList>
            <person name="Lommer M."/>
            <person name="Specht M."/>
            <person name="Roy A.S."/>
            <person name="Kraemer L."/>
            <person name="Andreson R."/>
            <person name="Gutowska M.A."/>
            <person name="Wolf J."/>
            <person name="Bergner S.V."/>
            <person name="Schilhabel M.B."/>
            <person name="Klostermeier U.C."/>
            <person name="Beiko R.G."/>
            <person name="Rosenstiel P."/>
            <person name="Hippler M."/>
            <person name="Laroche J."/>
        </authorList>
    </citation>
    <scope>NUCLEOTIDE SEQUENCE [LARGE SCALE GENOMIC DNA]</scope>
    <source>
        <strain evidence="1 2">CCMP1005</strain>
    </source>
</reference>
<dbReference type="Proteomes" id="UP000266841">
    <property type="component" value="Unassembled WGS sequence"/>
</dbReference>
<comment type="caution">
    <text evidence="1">The sequence shown here is derived from an EMBL/GenBank/DDBJ whole genome shotgun (WGS) entry which is preliminary data.</text>
</comment>
<protein>
    <submittedName>
        <fullName evidence="1">Uncharacterized protein</fullName>
    </submittedName>
</protein>
<name>K0SKB2_THAOC</name>
<feature type="non-terminal residue" evidence="1">
    <location>
        <position position="195"/>
    </location>
</feature>
<proteinExistence type="predicted"/>